<feature type="binding site" evidence="17">
    <location>
        <position position="191"/>
    </location>
    <ligand>
        <name>Ca(2+)</name>
        <dbReference type="ChEBI" id="CHEBI:29108"/>
        <label>2</label>
    </ligand>
</feature>
<feature type="binding site" evidence="17">
    <location>
        <position position="171"/>
    </location>
    <ligand>
        <name>Zn(2+)</name>
        <dbReference type="ChEBI" id="CHEBI:29105"/>
        <label>1</label>
    </ligand>
</feature>
<dbReference type="InterPro" id="IPR006026">
    <property type="entry name" value="Peptidase_Metallo"/>
</dbReference>
<keyword evidence="11 17" id="KW-0106">Calcium</keyword>
<comment type="cofactor">
    <cofactor evidence="17">
        <name>Zn(2+)</name>
        <dbReference type="ChEBI" id="CHEBI:29105"/>
    </cofactor>
    <text evidence="17">Binds 2 Zn(2+) ions per subunit.</text>
</comment>
<comment type="subcellular location">
    <subcellularLocation>
        <location evidence="1">Secreted</location>
        <location evidence="1">Extracellular space</location>
        <location evidence="1">Extracellular matrix</location>
    </subcellularLocation>
</comment>
<keyword evidence="5" id="KW-0645">Protease</keyword>
<dbReference type="CDD" id="cd04278">
    <property type="entry name" value="ZnMc_MMP"/>
    <property type="match status" value="1"/>
</dbReference>
<evidence type="ECO:0000256" key="1">
    <source>
        <dbReference type="ARBA" id="ARBA00004498"/>
    </source>
</evidence>
<evidence type="ECO:0000256" key="8">
    <source>
        <dbReference type="ARBA" id="ARBA00022737"/>
    </source>
</evidence>
<feature type="binding site" evidence="17">
    <location>
        <position position="125"/>
    </location>
    <ligand>
        <name>Ca(2+)</name>
        <dbReference type="ChEBI" id="CHEBI:29108"/>
        <label>1</label>
    </ligand>
</feature>
<feature type="binding site" evidence="17">
    <location>
        <position position="176"/>
    </location>
    <ligand>
        <name>Ca(2+)</name>
        <dbReference type="ChEBI" id="CHEBI:29108"/>
        <label>3</label>
    </ligand>
</feature>
<feature type="binding site" evidence="17">
    <location>
        <position position="345"/>
    </location>
    <ligand>
        <name>Ca(2+)</name>
        <dbReference type="ChEBI" id="CHEBI:29108"/>
        <label>5</label>
    </ligand>
</feature>
<dbReference type="Pfam" id="PF00413">
    <property type="entry name" value="Peptidase_M10"/>
    <property type="match status" value="1"/>
</dbReference>
<feature type="binding site" evidence="17">
    <location>
        <position position="177"/>
    </location>
    <ligand>
        <name>Ca(2+)</name>
        <dbReference type="ChEBI" id="CHEBI:29108"/>
        <label>3</label>
    </ligand>
</feature>
<gene>
    <name evidence="24" type="ORF">PODLI_1B043523</name>
</gene>
<dbReference type="GO" id="GO:0030574">
    <property type="term" value="P:collagen catabolic process"/>
    <property type="evidence" value="ECO:0007669"/>
    <property type="project" value="TreeGrafter"/>
</dbReference>
<dbReference type="SUPFAM" id="SSF50923">
    <property type="entry name" value="Hemopexin-like domain"/>
    <property type="match status" value="1"/>
</dbReference>
<dbReference type="GO" id="GO:0031012">
    <property type="term" value="C:extracellular matrix"/>
    <property type="evidence" value="ECO:0007669"/>
    <property type="project" value="InterPro"/>
</dbReference>
<feature type="disulfide bond" evidence="18">
    <location>
        <begin position="292"/>
        <end position="479"/>
    </location>
</feature>
<feature type="binding site" evidence="16">
    <location>
        <position position="227"/>
    </location>
    <ligand>
        <name>Zn(2+)</name>
        <dbReference type="ChEBI" id="CHEBI:29105"/>
        <label>2</label>
        <note>catalytic</note>
    </ligand>
</feature>
<feature type="binding site" evidence="17">
    <location>
        <position position="169"/>
    </location>
    <ligand>
        <name>Zn(2+)</name>
        <dbReference type="ChEBI" id="CHEBI:29105"/>
        <label>1</label>
    </ligand>
</feature>
<dbReference type="InterPro" id="IPR036375">
    <property type="entry name" value="Hemopexin-like_dom_sf"/>
</dbReference>
<dbReference type="InterPro" id="IPR001818">
    <property type="entry name" value="Pept_M10_metallopeptidase"/>
</dbReference>
<evidence type="ECO:0000256" key="3">
    <source>
        <dbReference type="ARBA" id="ARBA00022525"/>
    </source>
</evidence>
<feature type="binding site" evidence="17">
    <location>
        <position position="200"/>
    </location>
    <ligand>
        <name>Ca(2+)</name>
        <dbReference type="ChEBI" id="CHEBI:29108"/>
        <label>1</label>
    </ligand>
</feature>
<proteinExistence type="inferred from homology"/>
<evidence type="ECO:0000256" key="4">
    <source>
        <dbReference type="ARBA" id="ARBA00022530"/>
    </source>
</evidence>
<dbReference type="InterPro" id="IPR002477">
    <property type="entry name" value="Peptidoglycan-bd-like"/>
</dbReference>
<keyword evidence="6 16" id="KW-0479">Metal-binding</keyword>
<keyword evidence="10 16" id="KW-0862">Zinc</keyword>
<dbReference type="Pfam" id="PF00045">
    <property type="entry name" value="Hemopexin"/>
    <property type="match status" value="3"/>
</dbReference>
<dbReference type="InterPro" id="IPR021158">
    <property type="entry name" value="Pept_M10A_Zn_BS"/>
</dbReference>
<dbReference type="SMART" id="SM00235">
    <property type="entry name" value="ZnMc"/>
    <property type="match status" value="1"/>
</dbReference>
<dbReference type="GO" id="GO:0008270">
    <property type="term" value="F:zinc ion binding"/>
    <property type="evidence" value="ECO:0007669"/>
    <property type="project" value="InterPro"/>
</dbReference>
<feature type="repeat" description="Hemopexin" evidence="20">
    <location>
        <begin position="339"/>
        <end position="385"/>
    </location>
</feature>
<keyword evidence="14 18" id="KW-1015">Disulfide bond</keyword>
<keyword evidence="12" id="KW-0482">Metalloprotease</keyword>
<protein>
    <submittedName>
        <fullName evidence="24">Stromelysin-1-like</fullName>
    </submittedName>
</protein>
<evidence type="ECO:0000256" key="16">
    <source>
        <dbReference type="PIRSR" id="PIRSR001191-2"/>
    </source>
</evidence>
<evidence type="ECO:0000256" key="20">
    <source>
        <dbReference type="PROSITE-ProRule" id="PRU01011"/>
    </source>
</evidence>
<dbReference type="FunFam" id="2.110.10.10:FF:000002">
    <property type="entry name" value="Matrix metallopeptidase 3"/>
    <property type="match status" value="1"/>
</dbReference>
<dbReference type="FunFam" id="3.40.390.10:FF:000007">
    <property type="entry name" value="Collagenase 3"/>
    <property type="match status" value="1"/>
</dbReference>
<comment type="similarity">
    <text evidence="2">Belongs to the peptidase M10A family.</text>
</comment>
<name>A0AA35K838_9SAUR</name>
<feature type="binding site" evidence="17">
    <location>
        <position position="235"/>
    </location>
    <ligand>
        <name>Zn(2+)</name>
        <dbReference type="ChEBI" id="CHEBI:29105"/>
        <label>2</label>
        <note>catalytic</note>
    </ligand>
</feature>
<evidence type="ECO:0000256" key="14">
    <source>
        <dbReference type="ARBA" id="ARBA00023157"/>
    </source>
</evidence>
<dbReference type="InterPro" id="IPR036365">
    <property type="entry name" value="PGBD-like_sf"/>
</dbReference>
<feature type="repeat" description="Hemopexin" evidence="20">
    <location>
        <begin position="289"/>
        <end position="338"/>
    </location>
</feature>
<evidence type="ECO:0000256" key="9">
    <source>
        <dbReference type="ARBA" id="ARBA00022801"/>
    </source>
</evidence>
<evidence type="ECO:0000256" key="21">
    <source>
        <dbReference type="SAM" id="MobiDB-lite"/>
    </source>
</evidence>
<evidence type="ECO:0000256" key="22">
    <source>
        <dbReference type="SAM" id="SignalP"/>
    </source>
</evidence>
<evidence type="ECO:0000256" key="17">
    <source>
        <dbReference type="PIRSR" id="PIRSR621190-2"/>
    </source>
</evidence>
<dbReference type="GO" id="GO:0006508">
    <property type="term" value="P:proteolysis"/>
    <property type="evidence" value="ECO:0007669"/>
    <property type="project" value="UniProtKB-KW"/>
</dbReference>
<feature type="active site" evidence="15">
    <location>
        <position position="218"/>
    </location>
</feature>
<keyword evidence="9" id="KW-0378">Hydrolase</keyword>
<evidence type="ECO:0000256" key="5">
    <source>
        <dbReference type="ARBA" id="ARBA00022670"/>
    </source>
</evidence>
<feature type="repeat" description="Hemopexin" evidence="20">
    <location>
        <begin position="387"/>
        <end position="435"/>
    </location>
</feature>
<dbReference type="InterPro" id="IPR018487">
    <property type="entry name" value="Hemopexin-like_repeat"/>
</dbReference>
<evidence type="ECO:0000256" key="11">
    <source>
        <dbReference type="ARBA" id="ARBA00022837"/>
    </source>
</evidence>
<evidence type="ECO:0000256" key="15">
    <source>
        <dbReference type="PIRSR" id="PIRSR001191-1"/>
    </source>
</evidence>
<dbReference type="PRINTS" id="PR00138">
    <property type="entry name" value="MATRIXIN"/>
</dbReference>
<evidence type="ECO:0000256" key="2">
    <source>
        <dbReference type="ARBA" id="ARBA00010370"/>
    </source>
</evidence>
<accession>A0AA35K838</accession>
<feature type="binding site" evidence="16">
    <location>
        <position position="217"/>
    </location>
    <ligand>
        <name>Zn(2+)</name>
        <dbReference type="ChEBI" id="CHEBI:29105"/>
        <label>2</label>
        <note>catalytic</note>
    </ligand>
</feature>
<dbReference type="Pfam" id="PF01471">
    <property type="entry name" value="PG_binding_1"/>
    <property type="match status" value="1"/>
</dbReference>
<sequence length="480" mass="53578">MRSFLLAIALYGALSCALPLTQEADQVAEADLNFAKKYIENYYPDSASTPVIRSKGSDDIPADKIRLMQERFGLKVTGRLDSNTLALMRKPRCGVPDVAEYSTFPGDPAWKKTKLTYSVLNYTPDMDRTDVDVAIERAWKVWSDVTPLTFTRVYGKPADIEISFAARSHGDYIPFDGPGGQLAHAFSPAYGGNAHFDEDESWVRDLTGVNLFLVAAHEFGHSLGLRHSGIWGALMFPTYQATDPQNFRLHQDDIEGIQSLYGPPEGGEDGDGDDSSSGNPEPATEAPSTDLCDPRLAFDAVCSLRGETMFFKNNFFWRKNPQRRDVEKVPISAFWPALSKGIDAAYEVKADDTVFLFKGHKYWATKGNIIQRGFPKNIHSLGLPKSVKSIDAAAHDSSSKKTYFFSGNSYWRYDEAQKSMEKGYPRKISADFHQVGSKVDAAFLNHGHFYLFIGSEQYEFDSGTKRFIGIKKSNSWFGCQ</sequence>
<keyword evidence="3" id="KW-0964">Secreted</keyword>
<feature type="repeat" description="Hemopexin" evidence="20">
    <location>
        <begin position="436"/>
        <end position="479"/>
    </location>
</feature>
<keyword evidence="7 22" id="KW-0732">Signal</keyword>
<dbReference type="GO" id="GO:0004222">
    <property type="term" value="F:metalloendopeptidase activity"/>
    <property type="evidence" value="ECO:0007669"/>
    <property type="project" value="InterPro"/>
</dbReference>
<evidence type="ECO:0000259" key="23">
    <source>
        <dbReference type="SMART" id="SM00235"/>
    </source>
</evidence>
<evidence type="ECO:0000313" key="25">
    <source>
        <dbReference type="Proteomes" id="UP001178461"/>
    </source>
</evidence>
<feature type="binding site" evidence="17">
    <location>
        <position position="195"/>
    </location>
    <ligand>
        <name>Zn(2+)</name>
        <dbReference type="ChEBI" id="CHEBI:29105"/>
        <label>1</label>
    </ligand>
</feature>
<dbReference type="GO" id="GO:0030198">
    <property type="term" value="P:extracellular matrix organization"/>
    <property type="evidence" value="ECO:0007669"/>
    <property type="project" value="TreeGrafter"/>
</dbReference>
<keyword evidence="25" id="KW-1185">Reference proteome</keyword>
<comment type="cofactor">
    <cofactor evidence="17">
        <name>Ca(2+)</name>
        <dbReference type="ChEBI" id="CHEBI:29108"/>
    </cofactor>
    <text evidence="17">Can bind about 5 Ca(2+) ions per subunit.</text>
</comment>
<dbReference type="EMBL" id="OX395129">
    <property type="protein sequence ID" value="CAI5773310.1"/>
    <property type="molecule type" value="Genomic_DNA"/>
</dbReference>
<dbReference type="PANTHER" id="PTHR10201:SF267">
    <property type="entry name" value="MACROPHAGE METALLOELASTASE"/>
    <property type="match status" value="1"/>
</dbReference>
<feature type="chain" id="PRO_5041277835" evidence="22">
    <location>
        <begin position="18"/>
        <end position="480"/>
    </location>
</feature>
<dbReference type="InterPro" id="IPR021190">
    <property type="entry name" value="Pept_M10A"/>
</dbReference>
<keyword evidence="4" id="KW-0272">Extracellular matrix</keyword>
<dbReference type="InterPro" id="IPR000585">
    <property type="entry name" value="Hemopexin-like_dom"/>
</dbReference>
<feature type="signal peptide" evidence="22">
    <location>
        <begin position="1"/>
        <end position="17"/>
    </location>
</feature>
<dbReference type="SMART" id="SM00120">
    <property type="entry name" value="HX"/>
    <property type="match status" value="4"/>
</dbReference>
<dbReference type="PROSITE" id="PS51642">
    <property type="entry name" value="HEMOPEXIN_2"/>
    <property type="match status" value="4"/>
</dbReference>
<dbReference type="Gene3D" id="2.110.10.10">
    <property type="entry name" value="Hemopexin-like domain"/>
    <property type="match status" value="1"/>
</dbReference>
<dbReference type="Proteomes" id="UP001178461">
    <property type="component" value="Chromosome 4"/>
</dbReference>
<evidence type="ECO:0000313" key="24">
    <source>
        <dbReference type="EMBL" id="CAI5773310.1"/>
    </source>
</evidence>
<feature type="domain" description="Peptidase metallopeptidase" evidence="23">
    <location>
        <begin position="106"/>
        <end position="263"/>
    </location>
</feature>
<dbReference type="CDD" id="cd00094">
    <property type="entry name" value="HX"/>
    <property type="match status" value="1"/>
</dbReference>
<reference evidence="24" key="1">
    <citation type="submission" date="2022-12" db="EMBL/GenBank/DDBJ databases">
        <authorList>
            <person name="Alioto T."/>
            <person name="Alioto T."/>
            <person name="Gomez Garrido J."/>
        </authorList>
    </citation>
    <scope>NUCLEOTIDE SEQUENCE</scope>
</reference>
<feature type="binding site" evidence="17">
    <location>
        <position position="393"/>
    </location>
    <ligand>
        <name>Ca(2+)</name>
        <dbReference type="ChEBI" id="CHEBI:29108"/>
        <label>5</label>
    </ligand>
</feature>
<evidence type="ECO:0000256" key="19">
    <source>
        <dbReference type="PIRSR" id="PIRSR621190-5"/>
    </source>
</evidence>
<dbReference type="InterPro" id="IPR024079">
    <property type="entry name" value="MetalloPept_cat_dom_sf"/>
</dbReference>
<feature type="binding site" evidence="16">
    <location>
        <position position="221"/>
    </location>
    <ligand>
        <name>Zn(2+)</name>
        <dbReference type="ChEBI" id="CHEBI:29105"/>
        <label>2</label>
        <note>catalytic</note>
    </ligand>
</feature>
<evidence type="ECO:0000256" key="6">
    <source>
        <dbReference type="ARBA" id="ARBA00022723"/>
    </source>
</evidence>
<dbReference type="PANTHER" id="PTHR10201">
    <property type="entry name" value="MATRIX METALLOPROTEINASE"/>
    <property type="match status" value="1"/>
</dbReference>
<evidence type="ECO:0000256" key="7">
    <source>
        <dbReference type="ARBA" id="ARBA00022729"/>
    </source>
</evidence>
<organism evidence="24 25">
    <name type="scientific">Podarcis lilfordi</name>
    <name type="common">Lilford's wall lizard</name>
    <dbReference type="NCBI Taxonomy" id="74358"/>
    <lineage>
        <taxon>Eukaryota</taxon>
        <taxon>Metazoa</taxon>
        <taxon>Chordata</taxon>
        <taxon>Craniata</taxon>
        <taxon>Vertebrata</taxon>
        <taxon>Euteleostomi</taxon>
        <taxon>Lepidosauria</taxon>
        <taxon>Squamata</taxon>
        <taxon>Bifurcata</taxon>
        <taxon>Unidentata</taxon>
        <taxon>Episquamata</taxon>
        <taxon>Laterata</taxon>
        <taxon>Lacertibaenia</taxon>
        <taxon>Lacertidae</taxon>
        <taxon>Podarcis</taxon>
    </lineage>
</organism>
<dbReference type="PROSITE" id="PS00546">
    <property type="entry name" value="CYSTEINE_SWITCH"/>
    <property type="match status" value="1"/>
</dbReference>
<feature type="region of interest" description="Disordered" evidence="21">
    <location>
        <begin position="258"/>
        <end position="291"/>
    </location>
</feature>
<keyword evidence="13" id="KW-0865">Zymogen</keyword>
<evidence type="ECO:0000256" key="12">
    <source>
        <dbReference type="ARBA" id="ARBA00023049"/>
    </source>
</evidence>
<dbReference type="PROSITE" id="PS51257">
    <property type="entry name" value="PROKAR_LIPOPROTEIN"/>
    <property type="match status" value="1"/>
</dbReference>
<feature type="binding site" evidence="17">
    <location>
        <position position="159"/>
    </location>
    <ligand>
        <name>Ca(2+)</name>
        <dbReference type="ChEBI" id="CHEBI:29108"/>
        <label>2</label>
    </ligand>
</feature>
<dbReference type="SUPFAM" id="SSF55486">
    <property type="entry name" value="Metalloproteases ('zincins'), catalytic domain"/>
    <property type="match status" value="1"/>
</dbReference>
<evidence type="ECO:0000256" key="13">
    <source>
        <dbReference type="ARBA" id="ARBA00023145"/>
    </source>
</evidence>
<dbReference type="AlphaFoldDB" id="A0AA35K838"/>
<evidence type="ECO:0000256" key="18">
    <source>
        <dbReference type="PIRSR" id="PIRSR621190-3"/>
    </source>
</evidence>
<keyword evidence="8" id="KW-0677">Repeat</keyword>
<feature type="binding site" evidence="17">
    <location>
        <position position="299"/>
    </location>
    <ligand>
        <name>Ca(2+)</name>
        <dbReference type="ChEBI" id="CHEBI:29108"/>
        <label>4</label>
    </ligand>
</feature>
<dbReference type="Gene3D" id="3.40.390.10">
    <property type="entry name" value="Collagenase (Catalytic Domain)"/>
    <property type="match status" value="1"/>
</dbReference>
<dbReference type="InterPro" id="IPR033739">
    <property type="entry name" value="M10A_MMP"/>
</dbReference>
<feature type="short sequence motif" description="Cysteine switch" evidence="19">
    <location>
        <begin position="91"/>
        <end position="98"/>
    </location>
</feature>
<feature type="binding site" evidence="17">
    <location>
        <position position="197"/>
    </location>
    <ligand>
        <name>Ca(2+)</name>
        <dbReference type="ChEBI" id="CHEBI:29108"/>
        <label>3</label>
    </ligand>
</feature>
<feature type="binding site" evidence="17">
    <location>
        <position position="184"/>
    </location>
    <ligand>
        <name>Zn(2+)</name>
        <dbReference type="ChEBI" id="CHEBI:29105"/>
        <label>1</label>
    </ligand>
</feature>
<evidence type="ECO:0000256" key="10">
    <source>
        <dbReference type="ARBA" id="ARBA00022833"/>
    </source>
</evidence>
<feature type="binding site" evidence="17">
    <location>
        <position position="440"/>
    </location>
    <ligand>
        <name>Ca(2+)</name>
        <dbReference type="ChEBI" id="CHEBI:29108"/>
        <label>4</label>
    </ligand>
</feature>
<dbReference type="PIRSF" id="PIRSF001191">
    <property type="entry name" value="Peptidase_M10A_matrix"/>
    <property type="match status" value="1"/>
</dbReference>
<feature type="binding site" description="in inhibited form" evidence="17">
    <location>
        <position position="93"/>
    </location>
    <ligand>
        <name>Zn(2+)</name>
        <dbReference type="ChEBI" id="CHEBI:29105"/>
        <label>2</label>
        <note>catalytic</note>
    </ligand>
</feature>
<feature type="binding site" evidence="17">
    <location>
        <position position="343"/>
    </location>
    <ligand>
        <name>Ca(2+)</name>
        <dbReference type="ChEBI" id="CHEBI:29108"/>
        <label>4</label>
    </ligand>
</feature>
<dbReference type="SUPFAM" id="SSF47090">
    <property type="entry name" value="PGBD-like"/>
    <property type="match status" value="1"/>
</dbReference>
<feature type="binding site" evidence="17">
    <location>
        <position position="200"/>
    </location>
    <ligand>
        <name>Ca(2+)</name>
        <dbReference type="ChEBI" id="CHEBI:29108"/>
        <label>3</label>
    </ligand>
</feature>